<evidence type="ECO:0000256" key="7">
    <source>
        <dbReference type="ARBA" id="ARBA00023012"/>
    </source>
</evidence>
<keyword evidence="4" id="KW-0547">Nucleotide-binding</keyword>
<feature type="transmembrane region" description="Helical" evidence="8">
    <location>
        <begin position="234"/>
        <end position="253"/>
    </location>
</feature>
<dbReference type="PANTHER" id="PTHR44936:SF10">
    <property type="entry name" value="SENSOR PROTEIN RSTB"/>
    <property type="match status" value="1"/>
</dbReference>
<feature type="transmembrane region" description="Helical" evidence="8">
    <location>
        <begin position="183"/>
        <end position="200"/>
    </location>
</feature>
<keyword evidence="8" id="KW-1133">Transmembrane helix</keyword>
<evidence type="ECO:0000256" key="5">
    <source>
        <dbReference type="ARBA" id="ARBA00022777"/>
    </source>
</evidence>
<feature type="domain" description="Histidine kinase" evidence="9">
    <location>
        <begin position="282"/>
        <end position="498"/>
    </location>
</feature>
<evidence type="ECO:0000259" key="9">
    <source>
        <dbReference type="PROSITE" id="PS50109"/>
    </source>
</evidence>
<evidence type="ECO:0000313" key="11">
    <source>
        <dbReference type="Proteomes" id="UP001529380"/>
    </source>
</evidence>
<dbReference type="InterPro" id="IPR005467">
    <property type="entry name" value="His_kinase_dom"/>
</dbReference>
<dbReference type="SMART" id="SM00387">
    <property type="entry name" value="HATPase_c"/>
    <property type="match status" value="1"/>
</dbReference>
<feature type="transmembrane region" description="Helical" evidence="8">
    <location>
        <begin position="28"/>
        <end position="47"/>
    </location>
</feature>
<keyword evidence="6" id="KW-0067">ATP-binding</keyword>
<keyword evidence="8" id="KW-0812">Transmembrane</keyword>
<gene>
    <name evidence="10" type="ORF">QUW08_07730</name>
</gene>
<evidence type="ECO:0000256" key="4">
    <source>
        <dbReference type="ARBA" id="ARBA00022741"/>
    </source>
</evidence>
<dbReference type="EC" id="2.7.13.3" evidence="2"/>
<dbReference type="PANTHER" id="PTHR44936">
    <property type="entry name" value="SENSOR PROTEIN CREC"/>
    <property type="match status" value="1"/>
</dbReference>
<comment type="catalytic activity">
    <reaction evidence="1">
        <text>ATP + protein L-histidine = ADP + protein N-phospho-L-histidine.</text>
        <dbReference type="EC" id="2.7.13.3"/>
    </reaction>
</comment>
<keyword evidence="3" id="KW-0808">Transferase</keyword>
<sequence>MVLILMVLLLAGSGVLLALRRSKESWLVLGLVLSLDVFLLGILTYIAKKGGIGNQIETLFYLTSDVRRFFQYRVMTLGQLGFFVAVGRYTFPPLLVALALHYSLSPRLRPLRKKAWAFFLLPALTLLVYLPPVFKQLTHNRLELQKFLVQASLAWIWVYLLLAAALLIYEYFSVCISFLKKRYLAKALLPLSMGLLFAMYCPQDPAQIYLFYSSDYMWLLGIWYLNPILSPSRYIAVIAITAVAGVMCFYTLLRNTRTYISENQEELVLQRKFDAANMGVSVFVHSMKNQLLANRVLHKRIKAALAEPQPDLEKLRQYSAMLDETNEALLQRMEELYQSVKAKSLYLSVVPAAQVAQKATERFRHKYPEGRVQVQAPEGLKILADTVHLAEALYNLLTNGWEAMVMAGCTGPDRAVRLNIYNERLYTVIEVADQGPGISQEEQKRIFEPFYSSKNSNQNWGMGLYYVRQIVKSHLGHLRVESKKGQGTRFLILLPRYAARSAGTDVLLESGEHEEVVLNREGVRK</sequence>
<dbReference type="EMBL" id="JAUDCL010000011">
    <property type="protein sequence ID" value="MDM8201180.1"/>
    <property type="molecule type" value="Genomic_DNA"/>
</dbReference>
<dbReference type="SUPFAM" id="SSF55874">
    <property type="entry name" value="ATPase domain of HSP90 chaperone/DNA topoisomerase II/histidine kinase"/>
    <property type="match status" value="1"/>
</dbReference>
<dbReference type="InterPro" id="IPR050980">
    <property type="entry name" value="2C_sensor_his_kinase"/>
</dbReference>
<dbReference type="InterPro" id="IPR004358">
    <property type="entry name" value="Sig_transdc_His_kin-like_C"/>
</dbReference>
<dbReference type="GO" id="GO:0016301">
    <property type="term" value="F:kinase activity"/>
    <property type="evidence" value="ECO:0007669"/>
    <property type="project" value="UniProtKB-KW"/>
</dbReference>
<reference evidence="11" key="2">
    <citation type="submission" date="2023-06" db="EMBL/GenBank/DDBJ databases">
        <title>Identification and characterization of horizontal gene transfer across gut microbiota members of farm animals based on homology search.</title>
        <authorList>
            <person name="Zeman M."/>
            <person name="Kubasova T."/>
            <person name="Jahodarova E."/>
            <person name="Nykrynova M."/>
            <person name="Rychlik I."/>
        </authorList>
    </citation>
    <scope>NUCLEOTIDE SEQUENCE [LARGE SCALE GENOMIC DNA]</scope>
    <source>
        <strain evidence="11">ET340</strain>
    </source>
</reference>
<feature type="transmembrane region" description="Helical" evidence="8">
    <location>
        <begin position="115"/>
        <end position="134"/>
    </location>
</feature>
<evidence type="ECO:0000256" key="8">
    <source>
        <dbReference type="SAM" id="Phobius"/>
    </source>
</evidence>
<name>A0ABT7UQL0_9FIRM</name>
<dbReference type="CDD" id="cd00075">
    <property type="entry name" value="HATPase"/>
    <property type="match status" value="1"/>
</dbReference>
<dbReference type="PROSITE" id="PS50109">
    <property type="entry name" value="HIS_KIN"/>
    <property type="match status" value="1"/>
</dbReference>
<keyword evidence="5 10" id="KW-0418">Kinase</keyword>
<evidence type="ECO:0000256" key="3">
    <source>
        <dbReference type="ARBA" id="ARBA00022679"/>
    </source>
</evidence>
<protein>
    <recommendedName>
        <fullName evidence="2">histidine kinase</fullName>
        <ecNumber evidence="2">2.7.13.3</ecNumber>
    </recommendedName>
</protein>
<dbReference type="PRINTS" id="PR00344">
    <property type="entry name" value="BCTRLSENSOR"/>
</dbReference>
<accession>A0ABT7UQL0</accession>
<proteinExistence type="predicted"/>
<evidence type="ECO:0000256" key="6">
    <source>
        <dbReference type="ARBA" id="ARBA00022840"/>
    </source>
</evidence>
<reference evidence="10 11" key="1">
    <citation type="submission" date="2023-06" db="EMBL/GenBank/DDBJ databases">
        <title>Identification and characterization of horizontal gene transfer across gut microbiota members of farm animals based on homology search.</title>
        <authorList>
            <person name="Schwarzerova J."/>
            <person name="Nykrynova M."/>
            <person name="Jureckova K."/>
            <person name="Cejkova D."/>
            <person name="Rychlik I."/>
        </authorList>
    </citation>
    <scope>NUCLEOTIDE SEQUENCE [LARGE SCALE GENOMIC DNA]</scope>
    <source>
        <strain evidence="10 11">ET340</strain>
    </source>
</reference>
<dbReference type="InterPro" id="IPR036890">
    <property type="entry name" value="HATPase_C_sf"/>
</dbReference>
<dbReference type="InterPro" id="IPR003594">
    <property type="entry name" value="HATPase_dom"/>
</dbReference>
<comment type="caution">
    <text evidence="10">The sequence shown here is derived from an EMBL/GenBank/DDBJ whole genome shotgun (WGS) entry which is preliminary data.</text>
</comment>
<reference evidence="10 11" key="3">
    <citation type="submission" date="2023-06" db="EMBL/GenBank/DDBJ databases">
        <authorList>
            <person name="Zeman M."/>
            <person name="Kubasova T."/>
            <person name="Jahodarova E."/>
            <person name="Nykrynova M."/>
            <person name="Rychlik I."/>
        </authorList>
    </citation>
    <scope>NUCLEOTIDE SEQUENCE [LARGE SCALE GENOMIC DNA]</scope>
    <source>
        <strain evidence="10 11">ET340</strain>
    </source>
</reference>
<evidence type="ECO:0000313" key="10">
    <source>
        <dbReference type="EMBL" id="MDM8201180.1"/>
    </source>
</evidence>
<keyword evidence="7" id="KW-0902">Two-component regulatory system</keyword>
<dbReference type="Gene3D" id="3.30.565.10">
    <property type="entry name" value="Histidine kinase-like ATPase, C-terminal domain"/>
    <property type="match status" value="1"/>
</dbReference>
<organism evidence="10 11">
    <name type="scientific">Allofournierella massiliensis</name>
    <dbReference type="NCBI Taxonomy" id="1650663"/>
    <lineage>
        <taxon>Bacteria</taxon>
        <taxon>Bacillati</taxon>
        <taxon>Bacillota</taxon>
        <taxon>Clostridia</taxon>
        <taxon>Eubacteriales</taxon>
        <taxon>Oscillospiraceae</taxon>
        <taxon>Allofournierella</taxon>
    </lineage>
</organism>
<dbReference type="RefSeq" id="WP_289599774.1">
    <property type="nucleotide sequence ID" value="NZ_JAUDCL010000011.1"/>
</dbReference>
<feature type="transmembrane region" description="Helical" evidence="8">
    <location>
        <begin position="154"/>
        <end position="171"/>
    </location>
</feature>
<evidence type="ECO:0000256" key="2">
    <source>
        <dbReference type="ARBA" id="ARBA00012438"/>
    </source>
</evidence>
<keyword evidence="11" id="KW-1185">Reference proteome</keyword>
<dbReference type="Pfam" id="PF02518">
    <property type="entry name" value="HATPase_c"/>
    <property type="match status" value="1"/>
</dbReference>
<evidence type="ECO:0000256" key="1">
    <source>
        <dbReference type="ARBA" id="ARBA00000085"/>
    </source>
</evidence>
<keyword evidence="8" id="KW-0472">Membrane</keyword>
<dbReference type="Proteomes" id="UP001529380">
    <property type="component" value="Unassembled WGS sequence"/>
</dbReference>